<proteinExistence type="predicted"/>
<feature type="transmembrane region" description="Helical" evidence="1">
    <location>
        <begin position="149"/>
        <end position="171"/>
    </location>
</feature>
<evidence type="ECO:0000313" key="2">
    <source>
        <dbReference type="EMBL" id="RKR12594.1"/>
    </source>
</evidence>
<reference evidence="2 3" key="1">
    <citation type="submission" date="2018-10" db="EMBL/GenBank/DDBJ databases">
        <title>Genomic Encyclopedia of Type Strains, Phase IV (KMG-IV): sequencing the most valuable type-strain genomes for metagenomic binning, comparative biology and taxonomic classification.</title>
        <authorList>
            <person name="Goeker M."/>
        </authorList>
    </citation>
    <scope>NUCLEOTIDE SEQUENCE [LARGE SCALE GENOMIC DNA]</scope>
    <source>
        <strain evidence="2 3">DSM 25586</strain>
    </source>
</reference>
<dbReference type="EMBL" id="RBIR01000013">
    <property type="protein sequence ID" value="RKR12594.1"/>
    <property type="molecule type" value="Genomic_DNA"/>
</dbReference>
<comment type="caution">
    <text evidence="2">The sequence shown here is derived from an EMBL/GenBank/DDBJ whole genome shotgun (WGS) entry which is preliminary data.</text>
</comment>
<feature type="transmembrane region" description="Helical" evidence="1">
    <location>
        <begin position="15"/>
        <end position="33"/>
    </location>
</feature>
<feature type="transmembrane region" description="Helical" evidence="1">
    <location>
        <begin position="183"/>
        <end position="204"/>
    </location>
</feature>
<protein>
    <submittedName>
        <fullName evidence="2">Uncharacterized protein</fullName>
    </submittedName>
</protein>
<dbReference type="AlphaFoldDB" id="A0A495E6M6"/>
<keyword evidence="1" id="KW-1133">Transmembrane helix</keyword>
<evidence type="ECO:0000256" key="1">
    <source>
        <dbReference type="SAM" id="Phobius"/>
    </source>
</evidence>
<sequence length="333" mass="36013">MASRAISARYSDDRGIRMIQLLTAAVLFVLAAARIPAMMRNRRDTVFLSALFAGAGSLLMSPAVYATVDHWIGGINLANLALHSSMICSLWYLRRAVLEAIVPAGAGRALVRSLPLTLTLALQAVFFLLTGPTTTTDSWGLYHYRLPAALFSAVLIVFIGWVCSGVGVACFRYIPRMRRSFKAGFTMVGVAAVLGLFVAVKFTIGLLSVPIPALLEVPVPSDAFIRVLEMLTLILGGAGLTVPAVAGHTRLKRQARWASDTLAGVEPIRERVLGLVGAERLLESDPAAPVRERLHRMIVELWDAELASGGILTPGERTFLLAAEEQLDLNRVR</sequence>
<feature type="transmembrane region" description="Helical" evidence="1">
    <location>
        <begin position="71"/>
        <end position="93"/>
    </location>
</feature>
<keyword evidence="1" id="KW-0472">Membrane</keyword>
<accession>A0A495E6M6</accession>
<name>A0A495E6M6_9MICC</name>
<gene>
    <name evidence="2" type="ORF">C8D78_3847</name>
</gene>
<feature type="transmembrane region" description="Helical" evidence="1">
    <location>
        <begin position="224"/>
        <end position="246"/>
    </location>
</feature>
<keyword evidence="1" id="KW-0812">Transmembrane</keyword>
<feature type="transmembrane region" description="Helical" evidence="1">
    <location>
        <begin position="109"/>
        <end position="129"/>
    </location>
</feature>
<evidence type="ECO:0000313" key="3">
    <source>
        <dbReference type="Proteomes" id="UP000276055"/>
    </source>
</evidence>
<organism evidence="2 3">
    <name type="scientific">Arthrobacter oryzae</name>
    <dbReference type="NCBI Taxonomy" id="409290"/>
    <lineage>
        <taxon>Bacteria</taxon>
        <taxon>Bacillati</taxon>
        <taxon>Actinomycetota</taxon>
        <taxon>Actinomycetes</taxon>
        <taxon>Micrococcales</taxon>
        <taxon>Micrococcaceae</taxon>
        <taxon>Arthrobacter</taxon>
    </lineage>
</organism>
<dbReference type="Proteomes" id="UP000276055">
    <property type="component" value="Unassembled WGS sequence"/>
</dbReference>
<feature type="transmembrane region" description="Helical" evidence="1">
    <location>
        <begin position="45"/>
        <end position="65"/>
    </location>
</feature>